<proteinExistence type="predicted"/>
<accession>A0ABW0Q383</accession>
<dbReference type="EMBL" id="JBHSML010000006">
    <property type="protein sequence ID" value="MFC5517074.1"/>
    <property type="molecule type" value="Genomic_DNA"/>
</dbReference>
<sequence length="61" mass="6444">MIDDLAVYDGRDFIGSTRRRGPHDFLAMGLDGKKLGTFPDQAGAMHAVRVAAQPAASVNSA</sequence>
<evidence type="ECO:0000313" key="1">
    <source>
        <dbReference type="EMBL" id="MFC5517074.1"/>
    </source>
</evidence>
<keyword evidence="2" id="KW-1185">Reference proteome</keyword>
<evidence type="ECO:0000313" key="2">
    <source>
        <dbReference type="Proteomes" id="UP001596150"/>
    </source>
</evidence>
<reference evidence="2" key="1">
    <citation type="journal article" date="2019" name="Int. J. Syst. Evol. Microbiol.">
        <title>The Global Catalogue of Microorganisms (GCM) 10K type strain sequencing project: providing services to taxonomists for standard genome sequencing and annotation.</title>
        <authorList>
            <consortium name="The Broad Institute Genomics Platform"/>
            <consortium name="The Broad Institute Genome Sequencing Center for Infectious Disease"/>
            <person name="Wu L."/>
            <person name="Ma J."/>
        </authorList>
    </citation>
    <scope>NUCLEOTIDE SEQUENCE [LARGE SCALE GENOMIC DNA]</scope>
    <source>
        <strain evidence="2">KACC 12633</strain>
    </source>
</reference>
<organism evidence="1 2">
    <name type="scientific">Kaistia terrae</name>
    <dbReference type="NCBI Taxonomy" id="537017"/>
    <lineage>
        <taxon>Bacteria</taxon>
        <taxon>Pseudomonadati</taxon>
        <taxon>Pseudomonadota</taxon>
        <taxon>Alphaproteobacteria</taxon>
        <taxon>Hyphomicrobiales</taxon>
        <taxon>Kaistiaceae</taxon>
        <taxon>Kaistia</taxon>
    </lineage>
</organism>
<name>A0ABW0Q383_9HYPH</name>
<protein>
    <submittedName>
        <fullName evidence="1">Uncharacterized protein</fullName>
    </submittedName>
</protein>
<dbReference type="RefSeq" id="WP_266346567.1">
    <property type="nucleotide sequence ID" value="NZ_JAPKNH010000028.1"/>
</dbReference>
<gene>
    <name evidence="1" type="ORF">ACFPP9_14920</name>
</gene>
<dbReference type="Proteomes" id="UP001596150">
    <property type="component" value="Unassembled WGS sequence"/>
</dbReference>
<comment type="caution">
    <text evidence="1">The sequence shown here is derived from an EMBL/GenBank/DDBJ whole genome shotgun (WGS) entry which is preliminary data.</text>
</comment>